<name>A0A6A5RW30_9PLEO</name>
<proteinExistence type="predicted"/>
<accession>A0A6A5RW30</accession>
<dbReference type="RefSeq" id="XP_033452011.1">
    <property type="nucleotide sequence ID" value="XM_033589285.1"/>
</dbReference>
<gene>
    <name evidence="1" type="ORF">M421DRAFT_320202</name>
</gene>
<evidence type="ECO:0000313" key="1">
    <source>
        <dbReference type="EMBL" id="KAF1931763.1"/>
    </source>
</evidence>
<evidence type="ECO:0000313" key="2">
    <source>
        <dbReference type="Proteomes" id="UP000800082"/>
    </source>
</evidence>
<dbReference type="EMBL" id="ML978960">
    <property type="protein sequence ID" value="KAF1931763.1"/>
    <property type="molecule type" value="Genomic_DNA"/>
</dbReference>
<sequence>MPLSWELATSIGVCHAGTTKHLQFRNTSLMSQRHGRCVRSPHQSFRSLSASGLTDKCPSGRRESWPSRKWHPLAYDYRLLDQRRGDSCTRCNHIASFREFPSSRALTKLCI</sequence>
<organism evidence="1 2">
    <name type="scientific">Didymella exigua CBS 183.55</name>
    <dbReference type="NCBI Taxonomy" id="1150837"/>
    <lineage>
        <taxon>Eukaryota</taxon>
        <taxon>Fungi</taxon>
        <taxon>Dikarya</taxon>
        <taxon>Ascomycota</taxon>
        <taxon>Pezizomycotina</taxon>
        <taxon>Dothideomycetes</taxon>
        <taxon>Pleosporomycetidae</taxon>
        <taxon>Pleosporales</taxon>
        <taxon>Pleosporineae</taxon>
        <taxon>Didymellaceae</taxon>
        <taxon>Didymella</taxon>
    </lineage>
</organism>
<dbReference type="GeneID" id="54346932"/>
<dbReference type="Proteomes" id="UP000800082">
    <property type="component" value="Unassembled WGS sequence"/>
</dbReference>
<reference evidence="1" key="1">
    <citation type="journal article" date="2020" name="Stud. Mycol.">
        <title>101 Dothideomycetes genomes: a test case for predicting lifestyles and emergence of pathogens.</title>
        <authorList>
            <person name="Haridas S."/>
            <person name="Albert R."/>
            <person name="Binder M."/>
            <person name="Bloem J."/>
            <person name="Labutti K."/>
            <person name="Salamov A."/>
            <person name="Andreopoulos B."/>
            <person name="Baker S."/>
            <person name="Barry K."/>
            <person name="Bills G."/>
            <person name="Bluhm B."/>
            <person name="Cannon C."/>
            <person name="Castanera R."/>
            <person name="Culley D."/>
            <person name="Daum C."/>
            <person name="Ezra D."/>
            <person name="Gonzalez J."/>
            <person name="Henrissat B."/>
            <person name="Kuo A."/>
            <person name="Liang C."/>
            <person name="Lipzen A."/>
            <person name="Lutzoni F."/>
            <person name="Magnuson J."/>
            <person name="Mondo S."/>
            <person name="Nolan M."/>
            <person name="Ohm R."/>
            <person name="Pangilinan J."/>
            <person name="Park H.-J."/>
            <person name="Ramirez L."/>
            <person name="Alfaro M."/>
            <person name="Sun H."/>
            <person name="Tritt A."/>
            <person name="Yoshinaga Y."/>
            <person name="Zwiers L.-H."/>
            <person name="Turgeon B."/>
            <person name="Goodwin S."/>
            <person name="Spatafora J."/>
            <person name="Crous P."/>
            <person name="Grigoriev I."/>
        </authorList>
    </citation>
    <scope>NUCLEOTIDE SEQUENCE</scope>
    <source>
        <strain evidence="1">CBS 183.55</strain>
    </source>
</reference>
<dbReference type="AlphaFoldDB" id="A0A6A5RW30"/>
<keyword evidence="2" id="KW-1185">Reference proteome</keyword>
<protein>
    <submittedName>
        <fullName evidence="1">Uncharacterized protein</fullName>
    </submittedName>
</protein>